<proteinExistence type="predicted"/>
<evidence type="ECO:0000313" key="4">
    <source>
        <dbReference type="Proteomes" id="UP000002630"/>
    </source>
</evidence>
<feature type="coiled-coil region" evidence="1">
    <location>
        <begin position="120"/>
        <end position="175"/>
    </location>
</feature>
<name>D7FPW2_ECTSI</name>
<dbReference type="OrthoDB" id="10507791at2759"/>
<dbReference type="EMBL" id="FN648375">
    <property type="protein sequence ID" value="CBJ48293.1"/>
    <property type="molecule type" value="Genomic_DNA"/>
</dbReference>
<evidence type="ECO:0000313" key="3">
    <source>
        <dbReference type="EMBL" id="CBJ48293.1"/>
    </source>
</evidence>
<feature type="region of interest" description="Disordered" evidence="2">
    <location>
        <begin position="1"/>
        <end position="28"/>
    </location>
</feature>
<dbReference type="Proteomes" id="UP000002630">
    <property type="component" value="Linkage Group LG02"/>
</dbReference>
<reference evidence="3 4" key="1">
    <citation type="journal article" date="2010" name="Nature">
        <title>The Ectocarpus genome and the independent evolution of multicellularity in brown algae.</title>
        <authorList>
            <person name="Cock J.M."/>
            <person name="Sterck L."/>
            <person name="Rouze P."/>
            <person name="Scornet D."/>
            <person name="Allen A.E."/>
            <person name="Amoutzias G."/>
            <person name="Anthouard V."/>
            <person name="Artiguenave F."/>
            <person name="Aury J.M."/>
            <person name="Badger J.H."/>
            <person name="Beszteri B."/>
            <person name="Billiau K."/>
            <person name="Bonnet E."/>
            <person name="Bothwell J.H."/>
            <person name="Bowler C."/>
            <person name="Boyen C."/>
            <person name="Brownlee C."/>
            <person name="Carrano C.J."/>
            <person name="Charrier B."/>
            <person name="Cho G.Y."/>
            <person name="Coelho S.M."/>
            <person name="Collen J."/>
            <person name="Corre E."/>
            <person name="Da Silva C."/>
            <person name="Delage L."/>
            <person name="Delaroque N."/>
            <person name="Dittami S.M."/>
            <person name="Doulbeau S."/>
            <person name="Elias M."/>
            <person name="Farnham G."/>
            <person name="Gachon C.M."/>
            <person name="Gschloessl B."/>
            <person name="Heesch S."/>
            <person name="Jabbari K."/>
            <person name="Jubin C."/>
            <person name="Kawai H."/>
            <person name="Kimura K."/>
            <person name="Kloareg B."/>
            <person name="Kupper F.C."/>
            <person name="Lang D."/>
            <person name="Le Bail A."/>
            <person name="Leblanc C."/>
            <person name="Lerouge P."/>
            <person name="Lohr M."/>
            <person name="Lopez P.J."/>
            <person name="Martens C."/>
            <person name="Maumus F."/>
            <person name="Michel G."/>
            <person name="Miranda-Saavedra D."/>
            <person name="Morales J."/>
            <person name="Moreau H."/>
            <person name="Motomura T."/>
            <person name="Nagasato C."/>
            <person name="Napoli C.A."/>
            <person name="Nelson D.R."/>
            <person name="Nyvall-Collen P."/>
            <person name="Peters A.F."/>
            <person name="Pommier C."/>
            <person name="Potin P."/>
            <person name="Poulain J."/>
            <person name="Quesneville H."/>
            <person name="Read B."/>
            <person name="Rensing S.A."/>
            <person name="Ritter A."/>
            <person name="Rousvoal S."/>
            <person name="Samanta M."/>
            <person name="Samson G."/>
            <person name="Schroeder D.C."/>
            <person name="Segurens B."/>
            <person name="Strittmatter M."/>
            <person name="Tonon T."/>
            <person name="Tregear J.W."/>
            <person name="Valentin K."/>
            <person name="von Dassow P."/>
            <person name="Yamagishi T."/>
            <person name="Van de Peer Y."/>
            <person name="Wincker P."/>
        </authorList>
    </citation>
    <scope>NUCLEOTIDE SEQUENCE [LARGE SCALE GENOMIC DNA]</scope>
    <source>
        <strain evidence="4">Ec32 / CCAP1310/4</strain>
    </source>
</reference>
<feature type="coiled-coil region" evidence="1">
    <location>
        <begin position="201"/>
        <end position="263"/>
    </location>
</feature>
<keyword evidence="1" id="KW-0175">Coiled coil</keyword>
<organism evidence="3 4">
    <name type="scientific">Ectocarpus siliculosus</name>
    <name type="common">Brown alga</name>
    <name type="synonym">Conferva siliculosa</name>
    <dbReference type="NCBI Taxonomy" id="2880"/>
    <lineage>
        <taxon>Eukaryota</taxon>
        <taxon>Sar</taxon>
        <taxon>Stramenopiles</taxon>
        <taxon>Ochrophyta</taxon>
        <taxon>PX clade</taxon>
        <taxon>Phaeophyceae</taxon>
        <taxon>Ectocarpales</taxon>
        <taxon>Ectocarpaceae</taxon>
        <taxon>Ectocarpus</taxon>
    </lineage>
</organism>
<sequence length="374" mass="43013">MGSSEVSQLCEMNAELSSSKENNDRTRQEISDIRVMIGLQEKRLESQVSVTNRHRSGKAAAMAAVEKRVQGLFDLCLKVDHIAKQHNEVHQQRMKRAAAGVQQHQEGRATEVPRELRVELERLERSVAKEIETKKREEEQTRYLPATILAKENEAAELTSRSEELDVEIRVQREEQIAAEMAYNSSNTLFQDLRRVKPEVLDQIETSHQNHEQNALEMKEARAEVEEAERADHELAVVDGNQNKSLNSDKHAEEARLAQLEVEDNRLTAVEEEQAESAQTTQALAEEMKAITHESMQDDPKVLGMRALLQEKFQKTRLLLEQRKKDDEVFATHGVNEPDFGDRKKEHHALTSKTDSIRRVGTQWMFTYRYLTLR</sequence>
<evidence type="ECO:0000256" key="2">
    <source>
        <dbReference type="SAM" id="MobiDB-lite"/>
    </source>
</evidence>
<gene>
    <name evidence="3" type="ORF">Esi_0002_0010</name>
</gene>
<protein>
    <submittedName>
        <fullName evidence="3">Uncharacterized protein</fullName>
    </submittedName>
</protein>
<keyword evidence="4" id="KW-1185">Reference proteome</keyword>
<dbReference type="AlphaFoldDB" id="D7FPW2"/>
<dbReference type="EMBL" id="FN649727">
    <property type="protein sequence ID" value="CBJ48293.1"/>
    <property type="molecule type" value="Genomic_DNA"/>
</dbReference>
<evidence type="ECO:0000256" key="1">
    <source>
        <dbReference type="SAM" id="Coils"/>
    </source>
</evidence>
<dbReference type="InParanoid" id="D7FPW2"/>
<accession>D7FPW2</accession>